<keyword evidence="17" id="KW-1208">Phospholipid metabolism</keyword>
<keyword evidence="21" id="KW-1185">Reference proteome</keyword>
<evidence type="ECO:0000256" key="10">
    <source>
        <dbReference type="ARBA" id="ARBA00022679"/>
    </source>
</evidence>
<proteinExistence type="inferred from homology"/>
<evidence type="ECO:0000256" key="14">
    <source>
        <dbReference type="ARBA" id="ARBA00023098"/>
    </source>
</evidence>
<evidence type="ECO:0000256" key="13">
    <source>
        <dbReference type="ARBA" id="ARBA00022989"/>
    </source>
</evidence>
<keyword evidence="15 19" id="KW-0472">Membrane</keyword>
<dbReference type="RefSeq" id="WP_090875101.1">
    <property type="nucleotide sequence ID" value="NZ_FMXQ01000002.1"/>
</dbReference>
<evidence type="ECO:0000256" key="6">
    <source>
        <dbReference type="ARBA" id="ARBA00012487"/>
    </source>
</evidence>
<dbReference type="GO" id="GO:0005886">
    <property type="term" value="C:plasma membrane"/>
    <property type="evidence" value="ECO:0007669"/>
    <property type="project" value="UniProtKB-SubCell"/>
</dbReference>
<feature type="transmembrane region" description="Helical" evidence="19">
    <location>
        <begin position="189"/>
        <end position="209"/>
    </location>
</feature>
<feature type="transmembrane region" description="Helical" evidence="19">
    <location>
        <begin position="238"/>
        <end position="256"/>
    </location>
</feature>
<dbReference type="OrthoDB" id="9799199at2"/>
<dbReference type="EC" id="2.7.7.41" evidence="6 18"/>
<evidence type="ECO:0000256" key="2">
    <source>
        <dbReference type="ARBA" id="ARBA00004651"/>
    </source>
</evidence>
<evidence type="ECO:0000256" key="3">
    <source>
        <dbReference type="ARBA" id="ARBA00005119"/>
    </source>
</evidence>
<comment type="subcellular location">
    <subcellularLocation>
        <location evidence="2">Cell membrane</location>
        <topology evidence="2">Multi-pass membrane protein</topology>
    </subcellularLocation>
</comment>
<feature type="transmembrane region" description="Helical" evidence="19">
    <location>
        <begin position="163"/>
        <end position="183"/>
    </location>
</feature>
<dbReference type="PANTHER" id="PTHR46382:SF1">
    <property type="entry name" value="PHOSPHATIDATE CYTIDYLYLTRANSFERASE"/>
    <property type="match status" value="1"/>
</dbReference>
<keyword evidence="13 19" id="KW-1133">Transmembrane helix</keyword>
<keyword evidence="12 18" id="KW-0548">Nucleotidyltransferase</keyword>
<keyword evidence="9" id="KW-0444">Lipid biosynthesis</keyword>
<evidence type="ECO:0000256" key="19">
    <source>
        <dbReference type="SAM" id="Phobius"/>
    </source>
</evidence>
<dbReference type="PROSITE" id="PS01315">
    <property type="entry name" value="CDS"/>
    <property type="match status" value="1"/>
</dbReference>
<evidence type="ECO:0000256" key="17">
    <source>
        <dbReference type="ARBA" id="ARBA00023264"/>
    </source>
</evidence>
<dbReference type="STRING" id="665467.SAMN02982931_00968"/>
<evidence type="ECO:0000256" key="5">
    <source>
        <dbReference type="ARBA" id="ARBA00010185"/>
    </source>
</evidence>
<evidence type="ECO:0000256" key="18">
    <source>
        <dbReference type="RuleBase" id="RU003938"/>
    </source>
</evidence>
<accession>A0A1G6AXA2</accession>
<keyword evidence="16" id="KW-0594">Phospholipid biosynthesis</keyword>
<comment type="pathway">
    <text evidence="3 18">Phospholipid metabolism; CDP-diacylglycerol biosynthesis; CDP-diacylglycerol from sn-glycerol 3-phosphate: step 3/3.</text>
</comment>
<feature type="transmembrane region" description="Helical" evidence="19">
    <location>
        <begin position="12"/>
        <end position="45"/>
    </location>
</feature>
<dbReference type="Proteomes" id="UP000199071">
    <property type="component" value="Unassembled WGS sequence"/>
</dbReference>
<dbReference type="UniPathway" id="UPA00557">
    <property type="reaction ID" value="UER00614"/>
</dbReference>
<comment type="pathway">
    <text evidence="4">Lipid metabolism.</text>
</comment>
<reference evidence="20 21" key="1">
    <citation type="submission" date="2016-10" db="EMBL/GenBank/DDBJ databases">
        <authorList>
            <person name="de Groot N.N."/>
        </authorList>
    </citation>
    <scope>NUCLEOTIDE SEQUENCE [LARGE SCALE GENOMIC DNA]</scope>
    <source>
        <strain evidence="20 21">ATCC 35022</strain>
    </source>
</reference>
<name>A0A1G6AXA2_9HYPH</name>
<comment type="similarity">
    <text evidence="5 18">Belongs to the CDS family.</text>
</comment>
<sequence>MIGGRDLLPRVASAIVLAAIAILGAWLGGIATAILVAVAAGIVHLEWTGVTEGSQRAALAFSVLIAVVMLVAGIGEVEIAAGIAVAAVVAAGVTGPRPWRPAGVVYAAVFGLALLILREGDLGLAAIAFVFAVVWATDIGAYFAGRAIGGPKLWPAVSPKKTWAGAIGGLVAAIIAGLATAAVVGLPLAGALVIVIVVMSVAGQAGDFFESFIKRRFGVKDSGTIIPGHGGMMDRVDGLVFAAAVAVLIGFLHSGATDVARGLISW</sequence>
<evidence type="ECO:0000256" key="4">
    <source>
        <dbReference type="ARBA" id="ARBA00005189"/>
    </source>
</evidence>
<evidence type="ECO:0000256" key="1">
    <source>
        <dbReference type="ARBA" id="ARBA00001698"/>
    </source>
</evidence>
<evidence type="ECO:0000256" key="16">
    <source>
        <dbReference type="ARBA" id="ARBA00023209"/>
    </source>
</evidence>
<dbReference type="GO" id="GO:0004605">
    <property type="term" value="F:phosphatidate cytidylyltransferase activity"/>
    <property type="evidence" value="ECO:0007669"/>
    <property type="project" value="UniProtKB-EC"/>
</dbReference>
<dbReference type="GO" id="GO:0016024">
    <property type="term" value="P:CDP-diacylglycerol biosynthetic process"/>
    <property type="evidence" value="ECO:0007669"/>
    <property type="project" value="UniProtKB-UniPathway"/>
</dbReference>
<comment type="catalytic activity">
    <reaction evidence="1 18">
        <text>a 1,2-diacyl-sn-glycero-3-phosphate + CTP + H(+) = a CDP-1,2-diacyl-sn-glycerol + diphosphate</text>
        <dbReference type="Rhea" id="RHEA:16229"/>
        <dbReference type="ChEBI" id="CHEBI:15378"/>
        <dbReference type="ChEBI" id="CHEBI:33019"/>
        <dbReference type="ChEBI" id="CHEBI:37563"/>
        <dbReference type="ChEBI" id="CHEBI:58332"/>
        <dbReference type="ChEBI" id="CHEBI:58608"/>
        <dbReference type="EC" id="2.7.7.41"/>
    </reaction>
</comment>
<gene>
    <name evidence="20" type="ORF">SAMN02982931_00968</name>
</gene>
<organism evidence="20 21">
    <name type="scientific">Bauldia litoralis</name>
    <dbReference type="NCBI Taxonomy" id="665467"/>
    <lineage>
        <taxon>Bacteria</taxon>
        <taxon>Pseudomonadati</taxon>
        <taxon>Pseudomonadota</taxon>
        <taxon>Alphaproteobacteria</taxon>
        <taxon>Hyphomicrobiales</taxon>
        <taxon>Kaistiaceae</taxon>
        <taxon>Bauldia</taxon>
    </lineage>
</organism>
<evidence type="ECO:0000313" key="20">
    <source>
        <dbReference type="EMBL" id="SDB12919.1"/>
    </source>
</evidence>
<evidence type="ECO:0000256" key="8">
    <source>
        <dbReference type="ARBA" id="ARBA00022475"/>
    </source>
</evidence>
<evidence type="ECO:0000313" key="21">
    <source>
        <dbReference type="Proteomes" id="UP000199071"/>
    </source>
</evidence>
<dbReference type="EMBL" id="FMXQ01000002">
    <property type="protein sequence ID" value="SDB12919.1"/>
    <property type="molecule type" value="Genomic_DNA"/>
</dbReference>
<dbReference type="PANTHER" id="PTHR46382">
    <property type="entry name" value="PHOSPHATIDATE CYTIDYLYLTRANSFERASE"/>
    <property type="match status" value="1"/>
</dbReference>
<protein>
    <recommendedName>
        <fullName evidence="7 18">Phosphatidate cytidylyltransferase</fullName>
        <ecNumber evidence="6 18">2.7.7.41</ecNumber>
    </recommendedName>
</protein>
<evidence type="ECO:0000256" key="7">
    <source>
        <dbReference type="ARBA" id="ARBA00019373"/>
    </source>
</evidence>
<evidence type="ECO:0000256" key="12">
    <source>
        <dbReference type="ARBA" id="ARBA00022695"/>
    </source>
</evidence>
<keyword evidence="8" id="KW-1003">Cell membrane</keyword>
<dbReference type="Pfam" id="PF01148">
    <property type="entry name" value="CTP_transf_1"/>
    <property type="match status" value="1"/>
</dbReference>
<feature type="transmembrane region" description="Helical" evidence="19">
    <location>
        <begin position="102"/>
        <end position="118"/>
    </location>
</feature>
<keyword evidence="14" id="KW-0443">Lipid metabolism</keyword>
<keyword evidence="11 18" id="KW-0812">Transmembrane</keyword>
<keyword evidence="10 18" id="KW-0808">Transferase</keyword>
<dbReference type="InterPro" id="IPR000374">
    <property type="entry name" value="PC_trans"/>
</dbReference>
<evidence type="ECO:0000256" key="9">
    <source>
        <dbReference type="ARBA" id="ARBA00022516"/>
    </source>
</evidence>
<dbReference type="AlphaFoldDB" id="A0A1G6AXA2"/>
<evidence type="ECO:0000256" key="11">
    <source>
        <dbReference type="ARBA" id="ARBA00022692"/>
    </source>
</evidence>
<feature type="transmembrane region" description="Helical" evidence="19">
    <location>
        <begin position="124"/>
        <end position="143"/>
    </location>
</feature>
<feature type="transmembrane region" description="Helical" evidence="19">
    <location>
        <begin position="57"/>
        <end position="90"/>
    </location>
</feature>
<evidence type="ECO:0000256" key="15">
    <source>
        <dbReference type="ARBA" id="ARBA00023136"/>
    </source>
</evidence>